<keyword evidence="6" id="KW-0031">Aminopeptidase</keyword>
<comment type="catalytic activity">
    <reaction evidence="1">
        <text>Release of any N-terminal amino acid, including proline, that is linked to proline, even from a dipeptide or tripeptide.</text>
        <dbReference type="EC" id="3.4.11.9"/>
    </reaction>
</comment>
<dbReference type="InterPro" id="IPR007865">
    <property type="entry name" value="Aminopep_P_N"/>
</dbReference>
<evidence type="ECO:0000256" key="12">
    <source>
        <dbReference type="ARBA" id="ARBA00030849"/>
    </source>
</evidence>
<evidence type="ECO:0000256" key="5">
    <source>
        <dbReference type="ARBA" id="ARBA00012574"/>
    </source>
</evidence>
<evidence type="ECO:0000256" key="8">
    <source>
        <dbReference type="ARBA" id="ARBA00022723"/>
    </source>
</evidence>
<keyword evidence="11" id="KW-0464">Manganese</keyword>
<comment type="cofactor">
    <cofactor evidence="2">
        <name>Mn(2+)</name>
        <dbReference type="ChEBI" id="CHEBI:29035"/>
    </cofactor>
</comment>
<dbReference type="SUPFAM" id="SSF53092">
    <property type="entry name" value="Creatinase/prolidase N-terminal domain"/>
    <property type="match status" value="1"/>
</dbReference>
<feature type="domain" description="Aminopeptidase P N-terminal" evidence="16">
    <location>
        <begin position="33"/>
        <end position="133"/>
    </location>
</feature>
<dbReference type="Gene3D" id="3.40.350.10">
    <property type="entry name" value="Creatinase/prolidase N-terminal domain"/>
    <property type="match status" value="2"/>
</dbReference>
<evidence type="ECO:0000256" key="1">
    <source>
        <dbReference type="ARBA" id="ARBA00001424"/>
    </source>
</evidence>
<dbReference type="Pfam" id="PF00557">
    <property type="entry name" value="Peptidase_M24"/>
    <property type="match status" value="1"/>
</dbReference>
<evidence type="ECO:0000256" key="15">
    <source>
        <dbReference type="SAM" id="MobiDB-lite"/>
    </source>
</evidence>
<dbReference type="PANTHER" id="PTHR43226:SF3">
    <property type="entry name" value="XAA-PRO AMINOPEPTIDASE AN0832-RELATED"/>
    <property type="match status" value="1"/>
</dbReference>
<evidence type="ECO:0000256" key="3">
    <source>
        <dbReference type="ARBA" id="ARBA00002443"/>
    </source>
</evidence>
<comment type="caution">
    <text evidence="17">The sequence shown here is derived from an EMBL/GenBank/DDBJ whole genome shotgun (WGS) entry which is preliminary data.</text>
</comment>
<dbReference type="GO" id="GO:0070006">
    <property type="term" value="F:metalloaminopeptidase activity"/>
    <property type="evidence" value="ECO:0007669"/>
    <property type="project" value="InterPro"/>
</dbReference>
<keyword evidence="7" id="KW-0645">Protease</keyword>
<keyword evidence="8 14" id="KW-0479">Metal-binding</keyword>
<evidence type="ECO:0000256" key="6">
    <source>
        <dbReference type="ARBA" id="ARBA00022438"/>
    </source>
</evidence>
<dbReference type="CDD" id="cd01087">
    <property type="entry name" value="Prolidase"/>
    <property type="match status" value="1"/>
</dbReference>
<keyword evidence="10" id="KW-0482">Metalloprotease</keyword>
<dbReference type="InterPro" id="IPR052433">
    <property type="entry name" value="X-Pro_dipept-like"/>
</dbReference>
<proteinExistence type="inferred from homology"/>
<dbReference type="GO" id="GO:0006508">
    <property type="term" value="P:proteolysis"/>
    <property type="evidence" value="ECO:0007669"/>
    <property type="project" value="UniProtKB-KW"/>
</dbReference>
<gene>
    <name evidence="17" type="ORF">N0V83_003618</name>
</gene>
<evidence type="ECO:0000313" key="17">
    <source>
        <dbReference type="EMBL" id="KAJ4373324.1"/>
    </source>
</evidence>
<evidence type="ECO:0000256" key="13">
    <source>
        <dbReference type="ARBA" id="ARBA00032413"/>
    </source>
</evidence>
<dbReference type="PANTHER" id="PTHR43226">
    <property type="entry name" value="XAA-PRO AMINOPEPTIDASE 3"/>
    <property type="match status" value="1"/>
</dbReference>
<dbReference type="GO" id="GO:0030145">
    <property type="term" value="F:manganese ion binding"/>
    <property type="evidence" value="ECO:0007669"/>
    <property type="project" value="InterPro"/>
</dbReference>
<dbReference type="SMART" id="SM01011">
    <property type="entry name" value="AMP_N"/>
    <property type="match status" value="1"/>
</dbReference>
<protein>
    <recommendedName>
        <fullName evidence="5">Xaa-Pro aminopeptidase</fullName>
        <ecNumber evidence="5">3.4.11.9</ecNumber>
    </recommendedName>
    <alternativeName>
        <fullName evidence="12">Aminoacylproline aminopeptidase</fullName>
    </alternativeName>
    <alternativeName>
        <fullName evidence="13">Prolidase</fullName>
    </alternativeName>
</protein>
<dbReference type="InterPro" id="IPR029149">
    <property type="entry name" value="Creatin/AminoP/Spt16_N"/>
</dbReference>
<dbReference type="InterPro" id="IPR036005">
    <property type="entry name" value="Creatinase/aminopeptidase-like"/>
</dbReference>
<sequence>MEVLDATSLAERLKWEAKEYWLHLEADSPLEKYPAKQHARRVQEKLGYDEGLIYLAGQPARNNEDSDMPAPFRQRRYFYYLSGIDPKRVIWNGRGSTRAEAIDKYDIDAVHYVDQLPGFVHDWASCYGNKHANLYVLHHLQVPPGLPDIRSRIDSVTLQPAMNIARMVKDDHEIDLIRKANDISSQAHREVLASILNFKNEAQVEGLFMDVCISQQAKQQAYDPIAASGPNAGTLHYDANNEDFGKRQLMCLDAGCEYKLYASDITRTFPLSASWPSKEAENIYKLVERMQEACIKGLAPGVRYLDLHILAHQIAIDGLLQLGILHNGTREEIFKVGTSRAFFPHGLGHHVGLEVHDVGQAELMSVRRGKPVYEQAPSLYPENYHLPVYDPKTCFGPTDPHSSHLEEGMVVTVEPGIYFSVYALQHFYLPSPIHSKYINAETVQRYLPVGGVRIEDDILITAKSYENLTKAPKGDAMLDIIRSGKPNTIMTPKLTRKASRRNHDDEESPLLRAPGIPSETPELMLKPLARASTMPPEFKQRGSVDFEPFDGPSLFSNFKRSMTAEEKIQRWRQSHGCTPIPNSPSTTSRKPIPVCGESIPHLKHVYMSTASHFGALSRGPQESESQRACKNCTILVQTLDRLRQNLNSSAQSSPTVEQNPMFVLPPQTLNSRQTRIDDLAARLQVVKDAANPASPTRKHGKPEMVRFREGNNPGANPTSQSQIQHIRHDPWTNTTPHNQARVPSHVNPMSSALPSRSLHSRRSLGILRATQLGEKGENLLPTMPANETQHRPESINPLHTSNTRGHIGDCIPFAPSVVNNDPLEHARQEIESLKLRLESLERPGRFETHRQERS</sequence>
<dbReference type="Proteomes" id="UP001140560">
    <property type="component" value="Unassembled WGS sequence"/>
</dbReference>
<keyword evidence="9" id="KW-0378">Hydrolase</keyword>
<evidence type="ECO:0000256" key="9">
    <source>
        <dbReference type="ARBA" id="ARBA00022801"/>
    </source>
</evidence>
<dbReference type="AlphaFoldDB" id="A0A9W8YCM7"/>
<feature type="region of interest" description="Disordered" evidence="15">
    <location>
        <begin position="495"/>
        <end position="519"/>
    </location>
</feature>
<dbReference type="Gene3D" id="3.90.230.10">
    <property type="entry name" value="Creatinase/methionine aminopeptidase superfamily"/>
    <property type="match status" value="1"/>
</dbReference>
<feature type="compositionally biased region" description="Polar residues" evidence="15">
    <location>
        <begin position="713"/>
        <end position="724"/>
    </location>
</feature>
<comment type="function">
    <text evidence="3">Catalyzes the removal of a penultimate prolyl residue from the N-termini of peptides.</text>
</comment>
<evidence type="ECO:0000256" key="2">
    <source>
        <dbReference type="ARBA" id="ARBA00001936"/>
    </source>
</evidence>
<feature type="region of interest" description="Disordered" evidence="15">
    <location>
        <begin position="571"/>
        <end position="593"/>
    </location>
</feature>
<evidence type="ECO:0000313" key="18">
    <source>
        <dbReference type="Proteomes" id="UP001140560"/>
    </source>
</evidence>
<feature type="compositionally biased region" description="Low complexity" evidence="15">
    <location>
        <begin position="750"/>
        <end position="761"/>
    </location>
</feature>
<dbReference type="OrthoDB" id="10261878at2759"/>
<dbReference type="Pfam" id="PF05195">
    <property type="entry name" value="AMP_N"/>
    <property type="match status" value="1"/>
</dbReference>
<dbReference type="EC" id="3.4.11.9" evidence="5"/>
<evidence type="ECO:0000259" key="16">
    <source>
        <dbReference type="SMART" id="SM01011"/>
    </source>
</evidence>
<feature type="region of interest" description="Disordered" evidence="15">
    <location>
        <begin position="689"/>
        <end position="761"/>
    </location>
</feature>
<dbReference type="SUPFAM" id="SSF55920">
    <property type="entry name" value="Creatinase/aminopeptidase"/>
    <property type="match status" value="1"/>
</dbReference>
<dbReference type="InterPro" id="IPR001131">
    <property type="entry name" value="Peptidase_M24B_aminopep-P_CS"/>
</dbReference>
<name>A0A9W8YCM7_9PLEO</name>
<reference evidence="17" key="1">
    <citation type="submission" date="2022-10" db="EMBL/GenBank/DDBJ databases">
        <title>Tapping the CABI collections for fungal endophytes: first genome assemblies for Collariella, Neodidymelliopsis, Ascochyta clinopodiicola, Didymella pomorum, Didymosphaeria variabile, Neocosmospora piperis and Neocucurbitaria cava.</title>
        <authorList>
            <person name="Hill R."/>
        </authorList>
    </citation>
    <scope>NUCLEOTIDE SEQUENCE</scope>
    <source>
        <strain evidence="17">IMI 356814</strain>
    </source>
</reference>
<dbReference type="PROSITE" id="PS00491">
    <property type="entry name" value="PROLINE_PEPTIDASE"/>
    <property type="match status" value="1"/>
</dbReference>
<comment type="similarity">
    <text evidence="4 14">Belongs to the peptidase M24B family.</text>
</comment>
<accession>A0A9W8YCM7</accession>
<evidence type="ECO:0000256" key="10">
    <source>
        <dbReference type="ARBA" id="ARBA00023049"/>
    </source>
</evidence>
<evidence type="ECO:0000256" key="7">
    <source>
        <dbReference type="ARBA" id="ARBA00022670"/>
    </source>
</evidence>
<dbReference type="InterPro" id="IPR000994">
    <property type="entry name" value="Pept_M24"/>
</dbReference>
<evidence type="ECO:0000256" key="4">
    <source>
        <dbReference type="ARBA" id="ARBA00008766"/>
    </source>
</evidence>
<organism evidence="17 18">
    <name type="scientific">Neocucurbitaria cava</name>
    <dbReference type="NCBI Taxonomy" id="798079"/>
    <lineage>
        <taxon>Eukaryota</taxon>
        <taxon>Fungi</taxon>
        <taxon>Dikarya</taxon>
        <taxon>Ascomycota</taxon>
        <taxon>Pezizomycotina</taxon>
        <taxon>Dothideomycetes</taxon>
        <taxon>Pleosporomycetidae</taxon>
        <taxon>Pleosporales</taxon>
        <taxon>Pleosporineae</taxon>
        <taxon>Cucurbitariaceae</taxon>
        <taxon>Neocucurbitaria</taxon>
    </lineage>
</organism>
<dbReference type="EMBL" id="JAPEUY010000005">
    <property type="protein sequence ID" value="KAJ4373324.1"/>
    <property type="molecule type" value="Genomic_DNA"/>
</dbReference>
<evidence type="ECO:0000256" key="11">
    <source>
        <dbReference type="ARBA" id="ARBA00023211"/>
    </source>
</evidence>
<keyword evidence="18" id="KW-1185">Reference proteome</keyword>
<evidence type="ECO:0000256" key="14">
    <source>
        <dbReference type="RuleBase" id="RU000590"/>
    </source>
</evidence>